<feature type="region of interest" description="Disordered" evidence="1">
    <location>
        <begin position="155"/>
        <end position="277"/>
    </location>
</feature>
<evidence type="ECO:0000313" key="4">
    <source>
        <dbReference type="EMBL" id="MBC1301163.1"/>
    </source>
</evidence>
<dbReference type="RefSeq" id="WP_185479666.1">
    <property type="nucleotide sequence ID" value="NZ_JACKZP010000009.1"/>
</dbReference>
<accession>A0ABR6S4E0</accession>
<dbReference type="InterPro" id="IPR036365">
    <property type="entry name" value="PGBD-like_sf"/>
</dbReference>
<gene>
    <name evidence="4" type="ORF">GNE12_04450</name>
</gene>
<protein>
    <submittedName>
        <fullName evidence="4">Peptidoglycan-binding protein</fullName>
    </submittedName>
</protein>
<comment type="caution">
    <text evidence="4">The sequence shown here is derived from an EMBL/GenBank/DDBJ whole genome shotgun (WGS) entry which is preliminary data.</text>
</comment>
<feature type="domain" description="Peptidoglycan binding-like" evidence="3">
    <location>
        <begin position="40"/>
        <end position="89"/>
    </location>
</feature>
<dbReference type="Proteomes" id="UP000570851">
    <property type="component" value="Unassembled WGS sequence"/>
</dbReference>
<feature type="signal peptide" evidence="2">
    <location>
        <begin position="1"/>
        <end position="30"/>
    </location>
</feature>
<proteinExistence type="predicted"/>
<keyword evidence="2" id="KW-0732">Signal</keyword>
<evidence type="ECO:0000256" key="1">
    <source>
        <dbReference type="SAM" id="MobiDB-lite"/>
    </source>
</evidence>
<organism evidence="4 5">
    <name type="scientific">Trichormus variabilis N2B</name>
    <dbReference type="NCBI Taxonomy" id="2681315"/>
    <lineage>
        <taxon>Bacteria</taxon>
        <taxon>Bacillati</taxon>
        <taxon>Cyanobacteriota</taxon>
        <taxon>Cyanophyceae</taxon>
        <taxon>Nostocales</taxon>
        <taxon>Nostocaceae</taxon>
        <taxon>Trichormus</taxon>
    </lineage>
</organism>
<feature type="chain" id="PRO_5047248772" evidence="2">
    <location>
        <begin position="31"/>
        <end position="277"/>
    </location>
</feature>
<dbReference type="Gene3D" id="1.10.101.10">
    <property type="entry name" value="PGBD-like superfamily/PGBD"/>
    <property type="match status" value="2"/>
</dbReference>
<feature type="compositionally biased region" description="Low complexity" evidence="1">
    <location>
        <begin position="239"/>
        <end position="277"/>
    </location>
</feature>
<sequence>MWCGFGKSSAIVATACVISTSFVISNTTFAARQRNYTPQEFRTVLRGLGYNVKVTNTPLTDAETKKAISEFQKGYKLTPVDGIAGPKTQDFAANIVQILQANLNAVLKTNPPLPRDQFYGPKTEAAIKEFQTKHKLEATGIANLALRQKLDEEAKKVISQPSTEPTAKPSPSPTSKPTTSPTAKPSPSPTSKPTTSPTAKPSPSPTSKPTTSPTAKPSPSPTSKPTTSPTAKPSPSPTSKPTTSPTSKPTVSPSPTASPATTPTTSPSPTASPTTTP</sequence>
<dbReference type="InterPro" id="IPR036366">
    <property type="entry name" value="PGBDSf"/>
</dbReference>
<keyword evidence="5" id="KW-1185">Reference proteome</keyword>
<dbReference type="Pfam" id="PF01471">
    <property type="entry name" value="PG_binding_1"/>
    <property type="match status" value="2"/>
</dbReference>
<reference evidence="4 5" key="1">
    <citation type="submission" date="2019-11" db="EMBL/GenBank/DDBJ databases">
        <title>Comparison of genomes from free-living endosymbiotic cyanobacteria isolated from Azolla.</title>
        <authorList>
            <person name="Thiel T."/>
            <person name="Pratte B."/>
        </authorList>
    </citation>
    <scope>NUCLEOTIDE SEQUENCE [LARGE SCALE GENOMIC DNA]</scope>
    <source>
        <strain evidence="4 5">N2B</strain>
    </source>
</reference>
<feature type="domain" description="Peptidoglycan binding-like" evidence="3">
    <location>
        <begin position="95"/>
        <end position="150"/>
    </location>
</feature>
<evidence type="ECO:0000259" key="3">
    <source>
        <dbReference type="Pfam" id="PF01471"/>
    </source>
</evidence>
<evidence type="ECO:0000313" key="5">
    <source>
        <dbReference type="Proteomes" id="UP000570851"/>
    </source>
</evidence>
<evidence type="ECO:0000256" key="2">
    <source>
        <dbReference type="SAM" id="SignalP"/>
    </source>
</evidence>
<name>A0ABR6S4E0_ANAVA</name>
<dbReference type="InterPro" id="IPR002477">
    <property type="entry name" value="Peptidoglycan-bd-like"/>
</dbReference>
<dbReference type="PRINTS" id="PR01217">
    <property type="entry name" value="PRICHEXTENSN"/>
</dbReference>
<dbReference type="EMBL" id="JACKZP010000009">
    <property type="protein sequence ID" value="MBC1301163.1"/>
    <property type="molecule type" value="Genomic_DNA"/>
</dbReference>
<dbReference type="SUPFAM" id="SSF47090">
    <property type="entry name" value="PGBD-like"/>
    <property type="match status" value="2"/>
</dbReference>